<feature type="domain" description="Core-binding (CB)" evidence="7">
    <location>
        <begin position="1"/>
        <end position="84"/>
    </location>
</feature>
<accession>A0ABM6JNE6</accession>
<sequence length="318" mass="36562">MKKPTFIEAIREQIRVRHYSLQTEKSYLYWARYFIRYTQIKNARELAPSHIESFLYYLSNQRGVSASTQKQALCALVFVFKHVLEVNTDNLNFPYAKAPGRIPQVLDAQQAKLIINLMNGQYKMIASILYGSGLRLNEALSLRVKDIDFTHRTIFVFRGKGQKDRVCLLPDCTVDSLEEQIEKVKGIHHKDIKAGLGFTSLPPSLFRKYRQSINQFHWQYIFPASRLCVHPIDGYICRHHIHPSAFGRALRIATTQAQVAKRVTAHTFRHSFATQLLQHGADIRTVQEQLGHKDLKTTQLYTHAAGINQTGIVSPMDR</sequence>
<dbReference type="Gene3D" id="1.10.443.10">
    <property type="entry name" value="Intergrase catalytic core"/>
    <property type="match status" value="1"/>
</dbReference>
<dbReference type="RefSeq" id="WP_080916122.1">
    <property type="nucleotide sequence ID" value="NZ_CP020472.1"/>
</dbReference>
<dbReference type="SUPFAM" id="SSF56349">
    <property type="entry name" value="DNA breaking-rejoining enzymes"/>
    <property type="match status" value="1"/>
</dbReference>
<dbReference type="EMBL" id="CP020472">
    <property type="protein sequence ID" value="ARD22992.1"/>
    <property type="molecule type" value="Genomic_DNA"/>
</dbReference>
<dbReference type="Gene3D" id="1.10.150.130">
    <property type="match status" value="1"/>
</dbReference>
<evidence type="ECO:0000256" key="4">
    <source>
        <dbReference type="ARBA" id="ARBA00023172"/>
    </source>
</evidence>
<name>A0ABM6JNE6_9GAMM</name>
<dbReference type="PROSITE" id="PS51900">
    <property type="entry name" value="CB"/>
    <property type="match status" value="1"/>
</dbReference>
<evidence type="ECO:0000256" key="2">
    <source>
        <dbReference type="ARBA" id="ARBA00022908"/>
    </source>
</evidence>
<evidence type="ECO:0000259" key="7">
    <source>
        <dbReference type="PROSITE" id="PS51900"/>
    </source>
</evidence>
<comment type="similarity">
    <text evidence="1">Belongs to the 'phage' integrase family.</text>
</comment>
<proteinExistence type="inferred from homology"/>
<evidence type="ECO:0000313" key="9">
    <source>
        <dbReference type="Proteomes" id="UP000191820"/>
    </source>
</evidence>
<dbReference type="InterPro" id="IPR002104">
    <property type="entry name" value="Integrase_catalytic"/>
</dbReference>
<reference evidence="8 9" key="1">
    <citation type="submission" date="2017-03" db="EMBL/GenBank/DDBJ databases">
        <title>Genome sequencing of Shewanella japonica KCTC 22435.</title>
        <authorList>
            <person name="Kim K.M."/>
        </authorList>
    </citation>
    <scope>NUCLEOTIDE SEQUENCE [LARGE SCALE GENOMIC DNA]</scope>
    <source>
        <strain evidence="8 9">KCTC 22435</strain>
    </source>
</reference>
<dbReference type="InterPro" id="IPR050090">
    <property type="entry name" value="Tyrosine_recombinase_XerCD"/>
</dbReference>
<dbReference type="InterPro" id="IPR010998">
    <property type="entry name" value="Integrase_recombinase_N"/>
</dbReference>
<evidence type="ECO:0000259" key="6">
    <source>
        <dbReference type="PROSITE" id="PS51898"/>
    </source>
</evidence>
<evidence type="ECO:0000256" key="3">
    <source>
        <dbReference type="ARBA" id="ARBA00023125"/>
    </source>
</evidence>
<dbReference type="Proteomes" id="UP000191820">
    <property type="component" value="Chromosome"/>
</dbReference>
<keyword evidence="4" id="KW-0233">DNA recombination</keyword>
<dbReference type="InterPro" id="IPR011946">
    <property type="entry name" value="Integrase_integron-type"/>
</dbReference>
<evidence type="ECO:0000256" key="1">
    <source>
        <dbReference type="ARBA" id="ARBA00008857"/>
    </source>
</evidence>
<organism evidence="8 9">
    <name type="scientific">Shewanella japonica</name>
    <dbReference type="NCBI Taxonomy" id="93973"/>
    <lineage>
        <taxon>Bacteria</taxon>
        <taxon>Pseudomonadati</taxon>
        <taxon>Pseudomonadota</taxon>
        <taxon>Gammaproteobacteria</taxon>
        <taxon>Alteromonadales</taxon>
        <taxon>Shewanellaceae</taxon>
        <taxon>Shewanella</taxon>
    </lineage>
</organism>
<gene>
    <name evidence="8" type="ORF">SJ2017_2706</name>
</gene>
<keyword evidence="3 5" id="KW-0238">DNA-binding</keyword>
<keyword evidence="2" id="KW-0229">DNA integration</keyword>
<dbReference type="InterPro" id="IPR013762">
    <property type="entry name" value="Integrase-like_cat_sf"/>
</dbReference>
<dbReference type="InterPro" id="IPR004107">
    <property type="entry name" value="Integrase_SAM-like_N"/>
</dbReference>
<dbReference type="PROSITE" id="PS51898">
    <property type="entry name" value="TYR_RECOMBINASE"/>
    <property type="match status" value="1"/>
</dbReference>
<evidence type="ECO:0000256" key="5">
    <source>
        <dbReference type="PROSITE-ProRule" id="PRU01248"/>
    </source>
</evidence>
<protein>
    <submittedName>
        <fullName evidence="8">Integrase</fullName>
    </submittedName>
</protein>
<dbReference type="PANTHER" id="PTHR30349:SF64">
    <property type="entry name" value="PROPHAGE INTEGRASE INTD-RELATED"/>
    <property type="match status" value="1"/>
</dbReference>
<dbReference type="Pfam" id="PF13495">
    <property type="entry name" value="Phage_int_SAM_4"/>
    <property type="match status" value="1"/>
</dbReference>
<dbReference type="PANTHER" id="PTHR30349">
    <property type="entry name" value="PHAGE INTEGRASE-RELATED"/>
    <property type="match status" value="1"/>
</dbReference>
<dbReference type="InterPro" id="IPR044068">
    <property type="entry name" value="CB"/>
</dbReference>
<dbReference type="Pfam" id="PF00589">
    <property type="entry name" value="Phage_integrase"/>
    <property type="match status" value="1"/>
</dbReference>
<feature type="domain" description="Tyr recombinase" evidence="6">
    <location>
        <begin position="101"/>
        <end position="314"/>
    </location>
</feature>
<dbReference type="NCBIfam" id="TIGR02249">
    <property type="entry name" value="integrase_gron"/>
    <property type="match status" value="1"/>
</dbReference>
<dbReference type="InterPro" id="IPR011010">
    <property type="entry name" value="DNA_brk_join_enz"/>
</dbReference>
<keyword evidence="9" id="KW-1185">Reference proteome</keyword>
<evidence type="ECO:0000313" key="8">
    <source>
        <dbReference type="EMBL" id="ARD22992.1"/>
    </source>
</evidence>